<feature type="domain" description="CusB-like beta-barrel" evidence="4">
    <location>
        <begin position="212"/>
        <end position="282"/>
    </location>
</feature>
<feature type="region of interest" description="Disordered" evidence="2">
    <location>
        <begin position="361"/>
        <end position="388"/>
    </location>
</feature>
<dbReference type="Pfam" id="PF25954">
    <property type="entry name" value="Beta-barrel_RND_2"/>
    <property type="match status" value="1"/>
</dbReference>
<evidence type="ECO:0000313" key="5">
    <source>
        <dbReference type="EMBL" id="RDD61333.1"/>
    </source>
</evidence>
<accession>A0A369T7N2</accession>
<dbReference type="Proteomes" id="UP000253941">
    <property type="component" value="Unassembled WGS sequence"/>
</dbReference>
<dbReference type="Gene3D" id="2.40.50.100">
    <property type="match status" value="2"/>
</dbReference>
<dbReference type="AlphaFoldDB" id="A0A369T7N2"/>
<keyword evidence="6" id="KW-1185">Reference proteome</keyword>
<proteinExistence type="inferred from homology"/>
<dbReference type="PANTHER" id="PTHR30469:SF29">
    <property type="entry name" value="BLR2860 PROTEIN"/>
    <property type="match status" value="1"/>
</dbReference>
<evidence type="ECO:0000256" key="2">
    <source>
        <dbReference type="SAM" id="MobiDB-lite"/>
    </source>
</evidence>
<evidence type="ECO:0000259" key="4">
    <source>
        <dbReference type="Pfam" id="PF25954"/>
    </source>
</evidence>
<dbReference type="InterPro" id="IPR006143">
    <property type="entry name" value="RND_pump_MFP"/>
</dbReference>
<dbReference type="InterPro" id="IPR058792">
    <property type="entry name" value="Beta-barrel_RND_2"/>
</dbReference>
<organism evidence="5 6">
    <name type="scientific">Ferruginivarius sediminum</name>
    <dbReference type="NCBI Taxonomy" id="2661937"/>
    <lineage>
        <taxon>Bacteria</taxon>
        <taxon>Pseudomonadati</taxon>
        <taxon>Pseudomonadota</taxon>
        <taxon>Alphaproteobacteria</taxon>
        <taxon>Rhodospirillales</taxon>
        <taxon>Rhodospirillaceae</taxon>
        <taxon>Ferruginivarius</taxon>
    </lineage>
</organism>
<protein>
    <submittedName>
        <fullName evidence="5">Efflux RND transporter periplasmic adaptor subunit</fullName>
    </submittedName>
</protein>
<dbReference type="GO" id="GO:1990281">
    <property type="term" value="C:efflux pump complex"/>
    <property type="evidence" value="ECO:0007669"/>
    <property type="project" value="TreeGrafter"/>
</dbReference>
<reference evidence="5 6" key="1">
    <citation type="submission" date="2018-07" db="EMBL/GenBank/DDBJ databases">
        <title>Venubactetium sediminum gen. nov., sp. nov., isolated from a marine solar saltern.</title>
        <authorList>
            <person name="Wang S."/>
        </authorList>
    </citation>
    <scope>NUCLEOTIDE SEQUENCE [LARGE SCALE GENOMIC DNA]</scope>
    <source>
        <strain evidence="5 6">WD2A32</strain>
    </source>
</reference>
<dbReference type="NCBIfam" id="TIGR01730">
    <property type="entry name" value="RND_mfp"/>
    <property type="match status" value="1"/>
</dbReference>
<dbReference type="InterPro" id="IPR058625">
    <property type="entry name" value="MdtA-like_BSH"/>
</dbReference>
<evidence type="ECO:0000256" key="1">
    <source>
        <dbReference type="ARBA" id="ARBA00009477"/>
    </source>
</evidence>
<name>A0A369T7N2_9PROT</name>
<comment type="similarity">
    <text evidence="1">Belongs to the membrane fusion protein (MFP) (TC 8.A.1) family.</text>
</comment>
<dbReference type="PANTHER" id="PTHR30469">
    <property type="entry name" value="MULTIDRUG RESISTANCE PROTEIN MDTA"/>
    <property type="match status" value="1"/>
</dbReference>
<sequence>MLSRLRKYGSWFLAFFFALAAVLWIASGEFGGRNEPDARKEAAHLAARQQIPQVRVRTQTVQQHTQTLVVQARTKAEKKVTVAAETTGRVVELLVDKGDTVEKGELLARIDAQDKPARLAEARARLDQRRIELEAARQLSEKGYRAQNQLAEARAYYEEAMAAVSKADIALADTKVRAPFAGQVGDRMVEVGDYLTGGAPILRLIDLDPIEVVADVSERDVGMLHIGDSATAELITGERIEGRISYIASEADEDTRTFGVEMTAPNPDRRARDGVTASLRVAVRQAPAHLLAPSILTLTDQGMVGVKYLDEEDRVRFQEVNILSDTREGVWVTGLPDEVTLITVGQNFVNVGQEVEPVEESDVVNSLEGTPLDLPQDAPGKPGPEARP</sequence>
<gene>
    <name evidence="5" type="ORF">DRB17_13765</name>
</gene>
<dbReference type="GO" id="GO:0015562">
    <property type="term" value="F:efflux transmembrane transporter activity"/>
    <property type="evidence" value="ECO:0007669"/>
    <property type="project" value="TreeGrafter"/>
</dbReference>
<comment type="caution">
    <text evidence="5">The sequence shown here is derived from an EMBL/GenBank/DDBJ whole genome shotgun (WGS) entry which is preliminary data.</text>
</comment>
<dbReference type="SUPFAM" id="SSF111369">
    <property type="entry name" value="HlyD-like secretion proteins"/>
    <property type="match status" value="1"/>
</dbReference>
<dbReference type="EMBL" id="QPMH01000013">
    <property type="protein sequence ID" value="RDD61333.1"/>
    <property type="molecule type" value="Genomic_DNA"/>
</dbReference>
<dbReference type="Pfam" id="PF25917">
    <property type="entry name" value="BSH_RND"/>
    <property type="match status" value="1"/>
</dbReference>
<evidence type="ECO:0000313" key="6">
    <source>
        <dbReference type="Proteomes" id="UP000253941"/>
    </source>
</evidence>
<dbReference type="Gene3D" id="2.40.30.170">
    <property type="match status" value="1"/>
</dbReference>
<feature type="domain" description="Multidrug resistance protein MdtA-like barrel-sandwich hybrid" evidence="3">
    <location>
        <begin position="79"/>
        <end position="199"/>
    </location>
</feature>
<evidence type="ECO:0000259" key="3">
    <source>
        <dbReference type="Pfam" id="PF25917"/>
    </source>
</evidence>
<dbReference type="RefSeq" id="WP_114582795.1">
    <property type="nucleotide sequence ID" value="NZ_QPMH01000013.1"/>
</dbReference>